<evidence type="ECO:0000259" key="1">
    <source>
        <dbReference type="SMART" id="SM00849"/>
    </source>
</evidence>
<dbReference type="PANTHER" id="PTHR42663">
    <property type="entry name" value="HYDROLASE C777.06C-RELATED-RELATED"/>
    <property type="match status" value="1"/>
</dbReference>
<dbReference type="GO" id="GO:0016787">
    <property type="term" value="F:hydrolase activity"/>
    <property type="evidence" value="ECO:0007669"/>
    <property type="project" value="UniProtKB-KW"/>
</dbReference>
<gene>
    <name evidence="2" type="ORF">FHP88_16670</name>
</gene>
<name>A0A557RZD5_9GAMM</name>
<evidence type="ECO:0000313" key="2">
    <source>
        <dbReference type="EMBL" id="TVO70520.1"/>
    </source>
</evidence>
<dbReference type="AlphaFoldDB" id="A0A557RZD5"/>
<feature type="domain" description="Metallo-beta-lactamase" evidence="1">
    <location>
        <begin position="25"/>
        <end position="210"/>
    </location>
</feature>
<sequence>MQITFYGVRGSIPSPGPDTVRYGGNTTCIDVITDNGDRIILDGGTGIRQLGLDMMNSLPLQCSIFITHTHWDHIQGLPFFTPLFVPGNKVDFYGAFDPVYMKDLRTILAQQMEYCYFPIRENELKATLSYTSLKEGDTIQVGSATVTSILLNHPVLNFGYLIEADGKRFFFTGDNETPLNIYKPEDEEYDEYQELIIQRESHIIDFIRGVNCIVIDAQYTKEEYFANKVGWGHGYFESSINFAEKAEIPLVHITHHDPTRTDDQLDAIFKQLTRQGSIPTGMQVTPATEKVTIHL</sequence>
<dbReference type="SMART" id="SM00849">
    <property type="entry name" value="Lactamase_B"/>
    <property type="match status" value="1"/>
</dbReference>
<keyword evidence="2" id="KW-0378">Hydrolase</keyword>
<dbReference type="EMBL" id="VMNH01000024">
    <property type="protein sequence ID" value="TVO70520.1"/>
    <property type="molecule type" value="Genomic_DNA"/>
</dbReference>
<comment type="caution">
    <text evidence="2">The sequence shown here is derived from an EMBL/GenBank/DDBJ whole genome shotgun (WGS) entry which is preliminary data.</text>
</comment>
<dbReference type="CDD" id="cd07715">
    <property type="entry name" value="TaR3-like_MBL-fold"/>
    <property type="match status" value="1"/>
</dbReference>
<dbReference type="InterPro" id="IPR036866">
    <property type="entry name" value="RibonucZ/Hydroxyglut_hydro"/>
</dbReference>
<organism evidence="2 3">
    <name type="scientific">Sedimenticola selenatireducens</name>
    <dbReference type="NCBI Taxonomy" id="191960"/>
    <lineage>
        <taxon>Bacteria</taxon>
        <taxon>Pseudomonadati</taxon>
        <taxon>Pseudomonadota</taxon>
        <taxon>Gammaproteobacteria</taxon>
        <taxon>Chromatiales</taxon>
        <taxon>Sedimenticolaceae</taxon>
        <taxon>Sedimenticola</taxon>
    </lineage>
</organism>
<reference evidence="2 3" key="1">
    <citation type="submission" date="2019-07" db="EMBL/GenBank/DDBJ databases">
        <title>The pathways for chlorine oxyanion respiration interact through the shared metabolite chlorate.</title>
        <authorList>
            <person name="Barnum T.P."/>
            <person name="Cheng Y."/>
            <person name="Hill K.A."/>
            <person name="Lucas L.N."/>
            <person name="Carlson H.K."/>
            <person name="Coates J.D."/>
        </authorList>
    </citation>
    <scope>NUCLEOTIDE SEQUENCE [LARGE SCALE GENOMIC DNA]</scope>
    <source>
        <strain evidence="2 3">BK-1</strain>
    </source>
</reference>
<protein>
    <submittedName>
        <fullName evidence="2">MBL fold metallo-hydrolase</fullName>
    </submittedName>
</protein>
<keyword evidence="3" id="KW-1185">Reference proteome</keyword>
<dbReference type="Proteomes" id="UP000316649">
    <property type="component" value="Unassembled WGS sequence"/>
</dbReference>
<evidence type="ECO:0000313" key="3">
    <source>
        <dbReference type="Proteomes" id="UP000316649"/>
    </source>
</evidence>
<dbReference type="InterPro" id="IPR001279">
    <property type="entry name" value="Metallo-B-lactamas"/>
</dbReference>
<dbReference type="Gene3D" id="3.60.15.10">
    <property type="entry name" value="Ribonuclease Z/Hydroxyacylglutathione hydrolase-like"/>
    <property type="match status" value="1"/>
</dbReference>
<dbReference type="OrthoDB" id="9803916at2"/>
<dbReference type="RefSeq" id="WP_144360234.1">
    <property type="nucleotide sequence ID" value="NZ_VMNH01000024.1"/>
</dbReference>
<proteinExistence type="predicted"/>
<dbReference type="Pfam" id="PF12706">
    <property type="entry name" value="Lactamase_B_2"/>
    <property type="match status" value="1"/>
</dbReference>
<accession>A0A557RZD5</accession>
<dbReference type="PANTHER" id="PTHR42663:SF4">
    <property type="entry name" value="SLL1036 PROTEIN"/>
    <property type="match status" value="1"/>
</dbReference>
<dbReference type="SUPFAM" id="SSF56281">
    <property type="entry name" value="Metallo-hydrolase/oxidoreductase"/>
    <property type="match status" value="1"/>
</dbReference>